<keyword evidence="6" id="KW-0472">Membrane</keyword>
<keyword evidence="2" id="KW-0813">Transport</keyword>
<dbReference type="HOGENOM" id="CLU_001265_5_6_1"/>
<dbReference type="OMA" id="LNTRENG"/>
<dbReference type="InterPro" id="IPR036259">
    <property type="entry name" value="MFS_trans_sf"/>
</dbReference>
<proteinExistence type="predicted"/>
<keyword evidence="3" id="KW-0812">Transmembrane</keyword>
<feature type="non-terminal residue" evidence="7">
    <location>
        <position position="1"/>
    </location>
</feature>
<organism evidence="7">
    <name type="scientific">Dendroctonus ponderosae</name>
    <name type="common">Mountain pine beetle</name>
    <dbReference type="NCBI Taxonomy" id="77166"/>
    <lineage>
        <taxon>Eukaryota</taxon>
        <taxon>Metazoa</taxon>
        <taxon>Ecdysozoa</taxon>
        <taxon>Arthropoda</taxon>
        <taxon>Hexapoda</taxon>
        <taxon>Insecta</taxon>
        <taxon>Pterygota</taxon>
        <taxon>Neoptera</taxon>
        <taxon>Endopterygota</taxon>
        <taxon>Coleoptera</taxon>
        <taxon>Polyphaga</taxon>
        <taxon>Cucujiformia</taxon>
        <taxon>Curculionidae</taxon>
        <taxon>Scolytinae</taxon>
        <taxon>Dendroctonus</taxon>
    </lineage>
</organism>
<evidence type="ECO:0000256" key="6">
    <source>
        <dbReference type="ARBA" id="ARBA00023136"/>
    </source>
</evidence>
<dbReference type="GO" id="GO:0006820">
    <property type="term" value="P:monoatomic anion transport"/>
    <property type="evidence" value="ECO:0007669"/>
    <property type="project" value="TreeGrafter"/>
</dbReference>
<evidence type="ECO:0000256" key="5">
    <source>
        <dbReference type="ARBA" id="ARBA00022989"/>
    </source>
</evidence>
<dbReference type="GO" id="GO:0016020">
    <property type="term" value="C:membrane"/>
    <property type="evidence" value="ECO:0007669"/>
    <property type="project" value="UniProtKB-SubCell"/>
</dbReference>
<evidence type="ECO:0000256" key="2">
    <source>
        <dbReference type="ARBA" id="ARBA00022448"/>
    </source>
</evidence>
<sequence length="230" mass="25165">TSYAVESHPELRTRVGALYNANWEQLLLLDVIDANPLLHALCHGLQHQRCKHNSILSSLPYLTVWVLSFAVGFTSDWIINKGILTRTVSRKVFNSLGLFLPALSLVVLSYTRPDQPIRAVALLVAAVGSNAFHFSGFSVNHMDLSPNHAGVVMGLVNGCSQITGVVAPLVVQFVVTTPTDPLQWRVVFLIAAAFNVINATVFDVFGSAKVQPWNAPEEPQEIEKRDVVGK</sequence>
<evidence type="ECO:0000256" key="4">
    <source>
        <dbReference type="ARBA" id="ARBA00022847"/>
    </source>
</evidence>
<evidence type="ECO:0000313" key="7">
    <source>
        <dbReference type="EMBL" id="ENN80344.1"/>
    </source>
</evidence>
<dbReference type="AlphaFoldDB" id="N6TIT1"/>
<evidence type="ECO:0000256" key="3">
    <source>
        <dbReference type="ARBA" id="ARBA00022692"/>
    </source>
</evidence>
<accession>N6TIT1</accession>
<protein>
    <submittedName>
        <fullName evidence="7">Uncharacterized protein</fullName>
    </submittedName>
</protein>
<dbReference type="EMBL" id="KB740561">
    <property type="protein sequence ID" value="ENN80344.1"/>
    <property type="molecule type" value="Genomic_DNA"/>
</dbReference>
<dbReference type="OrthoDB" id="2985014at2759"/>
<dbReference type="FunFam" id="1.20.1250.20:FF:000003">
    <property type="entry name" value="Solute carrier family 17 member 3"/>
    <property type="match status" value="1"/>
</dbReference>
<dbReference type="InterPro" id="IPR050382">
    <property type="entry name" value="MFS_Na/Anion_cotransporter"/>
</dbReference>
<name>N6TIT1_DENPD</name>
<reference evidence="7" key="1">
    <citation type="journal article" date="2013" name="Genome Biol.">
        <title>Draft genome of the mountain pine beetle, Dendroctonus ponderosae Hopkins, a major forest pest.</title>
        <authorList>
            <person name="Keeling C.I."/>
            <person name="Yuen M.M."/>
            <person name="Liao N.Y."/>
            <person name="Docking T.R."/>
            <person name="Chan S.K."/>
            <person name="Taylor G.A."/>
            <person name="Palmquist D.L."/>
            <person name="Jackman S.D."/>
            <person name="Nguyen A."/>
            <person name="Li M."/>
            <person name="Henderson H."/>
            <person name="Janes J.K."/>
            <person name="Zhao Y."/>
            <person name="Pandoh P."/>
            <person name="Moore R."/>
            <person name="Sperling F.A."/>
            <person name="Huber D.P."/>
            <person name="Birol I."/>
            <person name="Jones S.J."/>
            <person name="Bohlmann J."/>
        </authorList>
    </citation>
    <scope>NUCLEOTIDE SEQUENCE</scope>
</reference>
<dbReference type="Gene3D" id="1.20.1250.20">
    <property type="entry name" value="MFS general substrate transporter like domains"/>
    <property type="match status" value="1"/>
</dbReference>
<dbReference type="GO" id="GO:0015293">
    <property type="term" value="F:symporter activity"/>
    <property type="evidence" value="ECO:0007669"/>
    <property type="project" value="UniProtKB-KW"/>
</dbReference>
<dbReference type="PANTHER" id="PTHR11662">
    <property type="entry name" value="SOLUTE CARRIER FAMILY 17"/>
    <property type="match status" value="1"/>
</dbReference>
<dbReference type="PANTHER" id="PTHR11662:SF280">
    <property type="entry name" value="FI21844P1-RELATED"/>
    <property type="match status" value="1"/>
</dbReference>
<gene>
    <name evidence="7" type="ORF">YQE_03232</name>
</gene>
<keyword evidence="4" id="KW-0769">Symport</keyword>
<evidence type="ECO:0000256" key="1">
    <source>
        <dbReference type="ARBA" id="ARBA00004141"/>
    </source>
</evidence>
<dbReference type="SUPFAM" id="SSF103473">
    <property type="entry name" value="MFS general substrate transporter"/>
    <property type="match status" value="1"/>
</dbReference>
<keyword evidence="5" id="KW-1133">Transmembrane helix</keyword>
<comment type="subcellular location">
    <subcellularLocation>
        <location evidence="1">Membrane</location>
        <topology evidence="1">Multi-pass membrane protein</topology>
    </subcellularLocation>
</comment>